<evidence type="ECO:0000313" key="2">
    <source>
        <dbReference type="Proteomes" id="UP000016201"/>
    </source>
</evidence>
<keyword evidence="2" id="KW-1185">Reference proteome</keyword>
<protein>
    <submittedName>
        <fullName evidence="1">Uncharacterized protein</fullName>
    </submittedName>
</protein>
<dbReference type="AlphaFoldDB" id="R9ASK7"/>
<accession>R9ASK7</accession>
<dbReference type="EMBL" id="AQFM01000042">
    <property type="protein sequence ID" value="EOR05045.1"/>
    <property type="molecule type" value="Genomic_DNA"/>
</dbReference>
<proteinExistence type="predicted"/>
<organism evidence="1 2">
    <name type="scientific">Acinetobacter tandoii DSM 14970 = CIP 107469</name>
    <dbReference type="NCBI Taxonomy" id="1120927"/>
    <lineage>
        <taxon>Bacteria</taxon>
        <taxon>Pseudomonadati</taxon>
        <taxon>Pseudomonadota</taxon>
        <taxon>Gammaproteobacteria</taxon>
        <taxon>Moraxellales</taxon>
        <taxon>Moraxellaceae</taxon>
        <taxon>Acinetobacter</taxon>
    </lineage>
</organism>
<sequence>MKVFPITKHDEFKQTIAVVDSIELRRLIAEAIAEKLGIDLEDEKNSFYYTNLENLQHLSSTEFEAHAVAIHFIEKRREF</sequence>
<dbReference type="Proteomes" id="UP000016201">
    <property type="component" value="Unassembled WGS sequence"/>
</dbReference>
<name>R9ASK7_9GAMM</name>
<gene>
    <name evidence="1" type="ORF">I593_03129</name>
</gene>
<evidence type="ECO:0000313" key="1">
    <source>
        <dbReference type="EMBL" id="EOR05045.1"/>
    </source>
</evidence>
<reference evidence="1 2" key="1">
    <citation type="submission" date="2013-03" db="EMBL/GenBank/DDBJ databases">
        <title>The Genome Sequence of Acinetobacter tandoii CIP 107469.</title>
        <authorList>
            <consortium name="The Broad Institute Genome Sequencing Platform"/>
            <consortium name="The Broad Institute Genome Sequencing Center for Infectious Disease"/>
            <person name="Cerqueira G."/>
            <person name="Feldgarden M."/>
            <person name="Courvalin P."/>
            <person name="Perichon B."/>
            <person name="Grillot-Courvalin C."/>
            <person name="Clermont D."/>
            <person name="Rocha E."/>
            <person name="Yoon E.-J."/>
            <person name="Nemec A."/>
            <person name="Walker B."/>
            <person name="Young S.K."/>
            <person name="Zeng Q."/>
            <person name="Gargeya S."/>
            <person name="Fitzgerald M."/>
            <person name="Haas B."/>
            <person name="Abouelleil A."/>
            <person name="Alvarado L."/>
            <person name="Arachchi H.M."/>
            <person name="Berlin A.M."/>
            <person name="Chapman S.B."/>
            <person name="Dewar J."/>
            <person name="Goldberg J."/>
            <person name="Griggs A."/>
            <person name="Gujja S."/>
            <person name="Hansen M."/>
            <person name="Howarth C."/>
            <person name="Imamovic A."/>
            <person name="Larimer J."/>
            <person name="McCowan C."/>
            <person name="Murphy C."/>
            <person name="Neiman D."/>
            <person name="Pearson M."/>
            <person name="Priest M."/>
            <person name="Roberts A."/>
            <person name="Saif S."/>
            <person name="Shea T."/>
            <person name="Sisk P."/>
            <person name="Sykes S."/>
            <person name="Wortman J."/>
            <person name="Nusbaum C."/>
            <person name="Birren B."/>
        </authorList>
    </citation>
    <scope>NUCLEOTIDE SEQUENCE [LARGE SCALE GENOMIC DNA]</scope>
    <source>
        <strain evidence="1 2">CIP 107469</strain>
    </source>
</reference>
<dbReference type="PATRIC" id="fig|1120927.3.peg.3045"/>
<dbReference type="RefSeq" id="WP_016168147.1">
    <property type="nucleotide sequence ID" value="NZ_JHZG01000002.1"/>
</dbReference>
<comment type="caution">
    <text evidence="1">The sequence shown here is derived from an EMBL/GenBank/DDBJ whole genome shotgun (WGS) entry which is preliminary data.</text>
</comment>